<dbReference type="OrthoDB" id="1114455at2"/>
<dbReference type="AlphaFoldDB" id="A0A4S1E1I9"/>
<name>A0A4S1E1I9_9FLAO</name>
<dbReference type="NCBIfam" id="TIGR03519">
    <property type="entry name" value="T9SS_PorP_fam"/>
    <property type="match status" value="1"/>
</dbReference>
<dbReference type="EMBL" id="SRSO01000002">
    <property type="protein sequence ID" value="TGV04476.1"/>
    <property type="molecule type" value="Genomic_DNA"/>
</dbReference>
<dbReference type="InterPro" id="IPR019861">
    <property type="entry name" value="PorP/SprF_Bacteroidetes"/>
</dbReference>
<evidence type="ECO:0000313" key="2">
    <source>
        <dbReference type="EMBL" id="TGV04476.1"/>
    </source>
</evidence>
<feature type="chain" id="PRO_5020739076" evidence="1">
    <location>
        <begin position="25"/>
        <end position="310"/>
    </location>
</feature>
<reference evidence="2 3" key="1">
    <citation type="submission" date="2019-04" db="EMBL/GenBank/DDBJ databases">
        <authorList>
            <person name="Liu A."/>
        </authorList>
    </citation>
    <scope>NUCLEOTIDE SEQUENCE [LARGE SCALE GENOMIC DNA]</scope>
    <source>
        <strain evidence="2 3">RZ03</strain>
    </source>
</reference>
<gene>
    <name evidence="2" type="ORF">EM932_02830</name>
</gene>
<comment type="caution">
    <text evidence="2">The sequence shown here is derived from an EMBL/GenBank/DDBJ whole genome shotgun (WGS) entry which is preliminary data.</text>
</comment>
<proteinExistence type="predicted"/>
<evidence type="ECO:0000256" key="1">
    <source>
        <dbReference type="SAM" id="SignalP"/>
    </source>
</evidence>
<organism evidence="2 3">
    <name type="scientific">Flavivirga rizhaonensis</name>
    <dbReference type="NCBI Taxonomy" id="2559571"/>
    <lineage>
        <taxon>Bacteria</taxon>
        <taxon>Pseudomonadati</taxon>
        <taxon>Bacteroidota</taxon>
        <taxon>Flavobacteriia</taxon>
        <taxon>Flavobacteriales</taxon>
        <taxon>Flavobacteriaceae</taxon>
        <taxon>Flavivirga</taxon>
    </lineage>
</organism>
<dbReference type="Pfam" id="PF11751">
    <property type="entry name" value="PorP_SprF"/>
    <property type="match status" value="1"/>
</dbReference>
<evidence type="ECO:0000313" key="3">
    <source>
        <dbReference type="Proteomes" id="UP000307602"/>
    </source>
</evidence>
<keyword evidence="1" id="KW-0732">Signal</keyword>
<feature type="signal peptide" evidence="1">
    <location>
        <begin position="1"/>
        <end position="24"/>
    </location>
</feature>
<keyword evidence="3" id="KW-1185">Reference proteome</keyword>
<sequence>MIIYKNKNIKWLVFMMLLSLPVLAQQNPQFTQYMYNTATINPAYAGSRGLLSITGIYRSQWVGLEGAPKVAQFSLNTPIGVNGVGLGFSVYNEEIGPSIENNIAIDYSYTIPFSDKDTKFSFGLKTGFQLLDVDYNKLLIYNPTEPVFQTNIEDRFQPIIGVGTMLHTDKWYVGLSVPNVLNTEHYDNSTISTASERIHVFVTGGYVFDLNDMWKFKPAFLTSIVSGSPLGVDVSANFWYNQKLTLGAAYRVDAAISALAGFQVTDQLMVGYAYDTDTTDLGRYNDGSHEVFLRWELFTRTRNKISPRFF</sequence>
<dbReference type="Proteomes" id="UP000307602">
    <property type="component" value="Unassembled WGS sequence"/>
</dbReference>
<accession>A0A4S1E1I9</accession>
<protein>
    <submittedName>
        <fullName evidence="2">Type IX secretion system membrane protein PorP/SprF</fullName>
    </submittedName>
</protein>